<sequence>MFSFSLRIIKNFVCSGRNFLWYLYTKINTLYNSFVPKYLQLNQIIMSNAILYDESIVTKNEQAVSEFNGNWMSIVIPSMYRKITKLSYDLIEECKKCSENSTISKGLREELECYSREVRREAVKRMRNGCAPLFIAASRGCVPIAEYLVTICEANIEQHGLYEAPVDRTFHRVTPFWCAVVSNKLPMVKYLLRVGCDINAISDTGSTPVRSACYMTHIEMVKFLVEHGADIKKTNMNGGTCLINSVQSPQLCLFLIRKGADVNAIDIQGKTALHYAIQEHRLETTKLLLAHGANPYVLSRHGDDALRTACLKGAHQIFDYLKNNLEYSLERIAEAHELIGSTFLDEHNESRVAILHWRLAQHIRASQTPYIEKFPKVPLREAYCNAVEFQTLEELDNIAVDIDAMRVQSLLICERILGITHKDTLFRLTFRGASYADSLQLQRCIHLWTLLLEIRVQHNSILHFDTCFAAQALVRLMLELNERNTHLEFNADFEHLPRFVDVLTVFNLLTETISESYDLLQIRPVHRKQQENFDNIFKCIAHAIYLLVSTAHGRDEIRRVYMSVKELVKLNICSACTSDTLLHLCVSRLNVIKSGYLNDNNLNIIFPDASVIKFLLDCGMNVNAKNEVKSTPLHIAAQPYNFSNEIISLLLNNGADLDQPNKSDERPFNLIASNPANTVSLMNYITLKCLAATVISRYRIPYKEEIPKCLEDFLKHHEP</sequence>
<dbReference type="InterPro" id="IPR002110">
    <property type="entry name" value="Ankyrin_rpt"/>
</dbReference>
<evidence type="ECO:0000313" key="4">
    <source>
        <dbReference type="Proteomes" id="UP000092443"/>
    </source>
</evidence>
<name>A0A9C5Z8C3_9MUSC</name>
<gene>
    <name evidence="5" type="primary">LOC119640744</name>
</gene>
<keyword evidence="4" id="KW-1185">Reference proteome</keyword>
<feature type="repeat" description="ANK" evidence="3">
    <location>
        <begin position="171"/>
        <end position="203"/>
    </location>
</feature>
<dbReference type="RefSeq" id="XP_037894883.1">
    <property type="nucleotide sequence ID" value="XM_038038955.1"/>
</dbReference>
<dbReference type="SUPFAM" id="SSF48403">
    <property type="entry name" value="Ankyrin repeat"/>
    <property type="match status" value="2"/>
</dbReference>
<accession>A0A9C5Z8C3</accession>
<dbReference type="PANTHER" id="PTHR24173">
    <property type="entry name" value="ANKYRIN REPEAT CONTAINING"/>
    <property type="match status" value="1"/>
</dbReference>
<evidence type="ECO:0000313" key="5">
    <source>
        <dbReference type="RefSeq" id="XP_037894883.1"/>
    </source>
</evidence>
<keyword evidence="1" id="KW-0677">Repeat</keyword>
<feature type="repeat" description="ANK" evidence="3">
    <location>
        <begin position="268"/>
        <end position="300"/>
    </location>
</feature>
<protein>
    <submittedName>
        <fullName evidence="5">Protein fem-1 homolog C isoform X1</fullName>
    </submittedName>
</protein>
<dbReference type="PANTHER" id="PTHR24173:SF82">
    <property type="entry name" value="FI19351P1"/>
    <property type="match status" value="1"/>
</dbReference>
<dbReference type="KEGG" id="gfs:119640744"/>
<dbReference type="PROSITE" id="PS50088">
    <property type="entry name" value="ANK_REPEAT"/>
    <property type="match status" value="4"/>
</dbReference>
<feature type="repeat" description="ANK" evidence="3">
    <location>
        <begin position="628"/>
        <end position="662"/>
    </location>
</feature>
<dbReference type="Gene3D" id="1.25.40.20">
    <property type="entry name" value="Ankyrin repeat-containing domain"/>
    <property type="match status" value="2"/>
</dbReference>
<evidence type="ECO:0000256" key="2">
    <source>
        <dbReference type="ARBA" id="ARBA00023043"/>
    </source>
</evidence>
<dbReference type="FunFam" id="1.25.40.20:FF:000466">
    <property type="entry name" value="Mann-cup, isoform B"/>
    <property type="match status" value="1"/>
</dbReference>
<evidence type="ECO:0000256" key="3">
    <source>
        <dbReference type="PROSITE-ProRule" id="PRU00023"/>
    </source>
</evidence>
<dbReference type="Pfam" id="PF12796">
    <property type="entry name" value="Ank_2"/>
    <property type="match status" value="2"/>
</dbReference>
<proteinExistence type="predicted"/>
<dbReference type="GeneID" id="119640744"/>
<evidence type="ECO:0000256" key="1">
    <source>
        <dbReference type="ARBA" id="ARBA00022737"/>
    </source>
</evidence>
<dbReference type="Proteomes" id="UP000092443">
    <property type="component" value="Unplaced"/>
</dbReference>
<keyword evidence="2 3" id="KW-0040">ANK repeat</keyword>
<dbReference type="PROSITE" id="PS50297">
    <property type="entry name" value="ANK_REP_REGION"/>
    <property type="match status" value="3"/>
</dbReference>
<reference evidence="5" key="1">
    <citation type="submission" date="2025-08" db="UniProtKB">
        <authorList>
            <consortium name="RefSeq"/>
        </authorList>
    </citation>
    <scope>IDENTIFICATION</scope>
    <source>
        <tissue evidence="5">Whole body pupa</tissue>
    </source>
</reference>
<feature type="repeat" description="ANK" evidence="3">
    <location>
        <begin position="204"/>
        <end position="236"/>
    </location>
</feature>
<dbReference type="InterPro" id="IPR036770">
    <property type="entry name" value="Ankyrin_rpt-contain_sf"/>
</dbReference>
<dbReference type="SMART" id="SM00248">
    <property type="entry name" value="ANK"/>
    <property type="match status" value="8"/>
</dbReference>
<dbReference type="AlphaFoldDB" id="A0A9C5Z8C3"/>
<organism evidence="4 5">
    <name type="scientific">Glossina fuscipes</name>
    <dbReference type="NCBI Taxonomy" id="7396"/>
    <lineage>
        <taxon>Eukaryota</taxon>
        <taxon>Metazoa</taxon>
        <taxon>Ecdysozoa</taxon>
        <taxon>Arthropoda</taxon>
        <taxon>Hexapoda</taxon>
        <taxon>Insecta</taxon>
        <taxon>Pterygota</taxon>
        <taxon>Neoptera</taxon>
        <taxon>Endopterygota</taxon>
        <taxon>Diptera</taxon>
        <taxon>Brachycera</taxon>
        <taxon>Muscomorpha</taxon>
        <taxon>Hippoboscoidea</taxon>
        <taxon>Glossinidae</taxon>
        <taxon>Glossina</taxon>
    </lineage>
</organism>
<dbReference type="Pfam" id="PF00023">
    <property type="entry name" value="Ank"/>
    <property type="match status" value="1"/>
</dbReference>